<dbReference type="KEGG" id="csq:CSCA_4823"/>
<reference evidence="2 3" key="1">
    <citation type="journal article" date="2015" name="J. Biotechnol.">
        <title>Complete genome sequence of a malodorant-producing acetogen, Clostridium scatologenes ATCC 25775(T).</title>
        <authorList>
            <person name="Zhu Z."/>
            <person name="Guo T."/>
            <person name="Zheng H."/>
            <person name="Song T."/>
            <person name="Ouyang P."/>
            <person name="Xie J."/>
        </authorList>
    </citation>
    <scope>NUCLEOTIDE SEQUENCE [LARGE SCALE GENOMIC DNA]</scope>
    <source>
        <strain evidence="2 3">ATCC 25775</strain>
    </source>
</reference>
<dbReference type="HOGENOM" id="CLU_155159_0_0_9"/>
<keyword evidence="3" id="KW-1185">Reference proteome</keyword>
<evidence type="ECO:0000313" key="3">
    <source>
        <dbReference type="Proteomes" id="UP000033115"/>
    </source>
</evidence>
<dbReference type="AlphaFoldDB" id="A0A0E3JRV0"/>
<feature type="domain" description="DUF5348" evidence="1">
    <location>
        <begin position="64"/>
        <end position="131"/>
    </location>
</feature>
<dbReference type="InterPro" id="IPR035255">
    <property type="entry name" value="DUF5348"/>
</dbReference>
<accession>A0A0E3JRV0</accession>
<dbReference type="Pfam" id="PF17295">
    <property type="entry name" value="DUF5348"/>
    <property type="match status" value="1"/>
</dbReference>
<gene>
    <name evidence="2" type="ORF">CSCA_4823</name>
</gene>
<protein>
    <recommendedName>
        <fullName evidence="1">DUF5348 domain-containing protein</fullName>
    </recommendedName>
</protein>
<evidence type="ECO:0000313" key="2">
    <source>
        <dbReference type="EMBL" id="AKA71948.1"/>
    </source>
</evidence>
<dbReference type="RefSeq" id="WP_029159883.1">
    <property type="nucleotide sequence ID" value="NZ_CP009933.1"/>
</dbReference>
<evidence type="ECO:0000259" key="1">
    <source>
        <dbReference type="Pfam" id="PF17295"/>
    </source>
</evidence>
<name>A0A0E3JRV0_CLOSL</name>
<sequence>MNDNYMKALNVAEEALNRINIIYEKSKIASFEDIKGCKATEKVIEDLEDFIKTMEHYSKKTKEGYLELNSNGRYELKGIELTCGYPVELWNDKSHSWNDGRIGHSEEYGGYYFYNYDEEHAMLSDGIKARVRI</sequence>
<proteinExistence type="predicted"/>
<dbReference type="EMBL" id="CP009933">
    <property type="protein sequence ID" value="AKA71948.1"/>
    <property type="molecule type" value="Genomic_DNA"/>
</dbReference>
<dbReference type="Proteomes" id="UP000033115">
    <property type="component" value="Chromosome"/>
</dbReference>
<organism evidence="2 3">
    <name type="scientific">Clostridium scatologenes</name>
    <dbReference type="NCBI Taxonomy" id="1548"/>
    <lineage>
        <taxon>Bacteria</taxon>
        <taxon>Bacillati</taxon>
        <taxon>Bacillota</taxon>
        <taxon>Clostridia</taxon>
        <taxon>Eubacteriales</taxon>
        <taxon>Clostridiaceae</taxon>
        <taxon>Clostridium</taxon>
    </lineage>
</organism>